<dbReference type="EC" id="2.5.1.145" evidence="7"/>
<keyword evidence="10" id="KW-1185">Reference proteome</keyword>
<comment type="similarity">
    <text evidence="1 7">Belongs to the Lgt family.</text>
</comment>
<evidence type="ECO:0000256" key="5">
    <source>
        <dbReference type="ARBA" id="ARBA00022989"/>
    </source>
</evidence>
<feature type="region of interest" description="Disordered" evidence="8">
    <location>
        <begin position="258"/>
        <end position="353"/>
    </location>
</feature>
<dbReference type="AlphaFoldDB" id="A0A8J3J384"/>
<evidence type="ECO:0000256" key="3">
    <source>
        <dbReference type="ARBA" id="ARBA00022679"/>
    </source>
</evidence>
<evidence type="ECO:0000256" key="1">
    <source>
        <dbReference type="ARBA" id="ARBA00007150"/>
    </source>
</evidence>
<evidence type="ECO:0000256" key="2">
    <source>
        <dbReference type="ARBA" id="ARBA00022475"/>
    </source>
</evidence>
<keyword evidence="5 7" id="KW-1133">Transmembrane helix</keyword>
<accession>A0A8J3J384</accession>
<evidence type="ECO:0000256" key="4">
    <source>
        <dbReference type="ARBA" id="ARBA00022692"/>
    </source>
</evidence>
<comment type="caution">
    <text evidence="9">The sequence shown here is derived from an EMBL/GenBank/DDBJ whole genome shotgun (WGS) entry which is preliminary data.</text>
</comment>
<dbReference type="HAMAP" id="MF_01147">
    <property type="entry name" value="Lgt"/>
    <property type="match status" value="1"/>
</dbReference>
<feature type="binding site" evidence="7">
    <location>
        <position position="129"/>
    </location>
    <ligand>
        <name>a 1,2-diacyl-sn-glycero-3-phospho-(1'-sn-glycerol)</name>
        <dbReference type="ChEBI" id="CHEBI:64716"/>
    </ligand>
</feature>
<feature type="transmembrane region" description="Helical" evidence="7">
    <location>
        <begin position="232"/>
        <end position="248"/>
    </location>
</feature>
<gene>
    <name evidence="7" type="primary">lgt</name>
    <name evidence="9" type="ORF">Aru02nite_02280</name>
</gene>
<dbReference type="GO" id="GO:0005886">
    <property type="term" value="C:plasma membrane"/>
    <property type="evidence" value="ECO:0007669"/>
    <property type="project" value="UniProtKB-SubCell"/>
</dbReference>
<name>A0A8J3J384_9ACTN</name>
<dbReference type="PROSITE" id="PS01311">
    <property type="entry name" value="LGT"/>
    <property type="match status" value="1"/>
</dbReference>
<dbReference type="PANTHER" id="PTHR30589:SF0">
    <property type="entry name" value="PHOSPHATIDYLGLYCEROL--PROLIPOPROTEIN DIACYLGLYCERYL TRANSFERASE"/>
    <property type="match status" value="1"/>
</dbReference>
<protein>
    <recommendedName>
        <fullName evidence="7">Phosphatidylglycerol--prolipoprotein diacylglyceryl transferase</fullName>
        <ecNumber evidence="7">2.5.1.145</ecNumber>
    </recommendedName>
</protein>
<dbReference type="PANTHER" id="PTHR30589">
    <property type="entry name" value="PROLIPOPROTEIN DIACYLGLYCERYL TRANSFERASE"/>
    <property type="match status" value="1"/>
</dbReference>
<feature type="compositionally biased region" description="Acidic residues" evidence="8">
    <location>
        <begin position="297"/>
        <end position="311"/>
    </location>
</feature>
<comment type="pathway">
    <text evidence="7">Protein modification; lipoprotein biosynthesis (diacylglyceryl transfer).</text>
</comment>
<feature type="transmembrane region" description="Helical" evidence="7">
    <location>
        <begin position="82"/>
        <end position="103"/>
    </location>
</feature>
<dbReference type="UniPathway" id="UPA00664"/>
<comment type="subcellular location">
    <subcellularLocation>
        <location evidence="7">Cell membrane</location>
        <topology evidence="7">Multi-pass membrane protein</topology>
    </subcellularLocation>
</comment>
<dbReference type="InterPro" id="IPR001640">
    <property type="entry name" value="Lgt"/>
</dbReference>
<keyword evidence="4 7" id="KW-0812">Transmembrane</keyword>
<organism evidence="9 10">
    <name type="scientific">Actinocatenispora rupis</name>
    <dbReference type="NCBI Taxonomy" id="519421"/>
    <lineage>
        <taxon>Bacteria</taxon>
        <taxon>Bacillati</taxon>
        <taxon>Actinomycetota</taxon>
        <taxon>Actinomycetes</taxon>
        <taxon>Micromonosporales</taxon>
        <taxon>Micromonosporaceae</taxon>
        <taxon>Actinocatenispora</taxon>
    </lineage>
</organism>
<dbReference type="GO" id="GO:0008961">
    <property type="term" value="F:phosphatidylglycerol-prolipoprotein diacylglyceryl transferase activity"/>
    <property type="evidence" value="ECO:0007669"/>
    <property type="project" value="UniProtKB-UniRule"/>
</dbReference>
<dbReference type="Pfam" id="PF01790">
    <property type="entry name" value="LGT"/>
    <property type="match status" value="1"/>
</dbReference>
<feature type="transmembrane region" description="Helical" evidence="7">
    <location>
        <begin position="38"/>
        <end position="62"/>
    </location>
</feature>
<dbReference type="Proteomes" id="UP000612808">
    <property type="component" value="Unassembled WGS sequence"/>
</dbReference>
<dbReference type="GO" id="GO:0042158">
    <property type="term" value="P:lipoprotein biosynthetic process"/>
    <property type="evidence" value="ECO:0007669"/>
    <property type="project" value="UniProtKB-UniRule"/>
</dbReference>
<keyword evidence="2 7" id="KW-1003">Cell membrane</keyword>
<evidence type="ECO:0000256" key="6">
    <source>
        <dbReference type="ARBA" id="ARBA00023136"/>
    </source>
</evidence>
<dbReference type="NCBIfam" id="TIGR00544">
    <property type="entry name" value="lgt"/>
    <property type="match status" value="1"/>
</dbReference>
<sequence length="353" mass="38257">MLQLGPLPLRAYAVCIVIGIVLACWITETRLRARGAPAWTVLDIAVWAVPFGIVGARIYHVITDPELYFAAGKDWVGIFKIWNGGLGIWGAVAGGALGAWIACRRRGIPLTMVADALAPGLPVAQAVGRWGNWFNQELYGRPTSLPWAVEIDPAHRPLGMDQYATYQPTFLYESVWDLLVALVVWRLDRRYRFGRGRGFALYVMLYVFGRFFTEMMRIDHANEFLGLRVNDWVSILVFLGAAAYFLLVRGPRKDLVTDSDGNLTVVPEGTGAAGTGATGVQAEETEVEGADDRPDDGTDDPGSGDDDAGDLPDERAAEPAAAGRADDEPAADPADADAGRADADAADREKHAR</sequence>
<feature type="compositionally biased region" description="Basic and acidic residues" evidence="8">
    <location>
        <begin position="337"/>
        <end position="353"/>
    </location>
</feature>
<comment type="function">
    <text evidence="7">Catalyzes the transfer of the diacylglyceryl group from phosphatidylglycerol to the sulfhydryl group of the N-terminal cysteine of a prolipoprotein, the first step in the formation of mature lipoproteins.</text>
</comment>
<comment type="catalytic activity">
    <reaction evidence="7">
        <text>L-cysteinyl-[prolipoprotein] + a 1,2-diacyl-sn-glycero-3-phospho-(1'-sn-glycerol) = an S-1,2-diacyl-sn-glyceryl-L-cysteinyl-[prolipoprotein] + sn-glycerol 1-phosphate + H(+)</text>
        <dbReference type="Rhea" id="RHEA:56712"/>
        <dbReference type="Rhea" id="RHEA-COMP:14679"/>
        <dbReference type="Rhea" id="RHEA-COMP:14680"/>
        <dbReference type="ChEBI" id="CHEBI:15378"/>
        <dbReference type="ChEBI" id="CHEBI:29950"/>
        <dbReference type="ChEBI" id="CHEBI:57685"/>
        <dbReference type="ChEBI" id="CHEBI:64716"/>
        <dbReference type="ChEBI" id="CHEBI:140658"/>
        <dbReference type="EC" id="2.5.1.145"/>
    </reaction>
</comment>
<feature type="transmembrane region" description="Helical" evidence="7">
    <location>
        <begin position="6"/>
        <end position="26"/>
    </location>
</feature>
<dbReference type="EMBL" id="BOMB01000001">
    <property type="protein sequence ID" value="GID09339.1"/>
    <property type="molecule type" value="Genomic_DNA"/>
</dbReference>
<feature type="transmembrane region" description="Helical" evidence="7">
    <location>
        <begin position="196"/>
        <end position="212"/>
    </location>
</feature>
<evidence type="ECO:0000313" key="9">
    <source>
        <dbReference type="EMBL" id="GID09339.1"/>
    </source>
</evidence>
<evidence type="ECO:0000256" key="7">
    <source>
        <dbReference type="HAMAP-Rule" id="MF_01147"/>
    </source>
</evidence>
<keyword evidence="3 7" id="KW-0808">Transferase</keyword>
<evidence type="ECO:0000256" key="8">
    <source>
        <dbReference type="SAM" id="MobiDB-lite"/>
    </source>
</evidence>
<keyword evidence="6 7" id="KW-0472">Membrane</keyword>
<proteinExistence type="inferred from homology"/>
<reference evidence="9" key="1">
    <citation type="submission" date="2021-01" db="EMBL/GenBank/DDBJ databases">
        <title>Whole genome shotgun sequence of Actinocatenispora rupis NBRC 107355.</title>
        <authorList>
            <person name="Komaki H."/>
            <person name="Tamura T."/>
        </authorList>
    </citation>
    <scope>NUCLEOTIDE SEQUENCE</scope>
    <source>
        <strain evidence="9">NBRC 107355</strain>
    </source>
</reference>
<evidence type="ECO:0000313" key="10">
    <source>
        <dbReference type="Proteomes" id="UP000612808"/>
    </source>
</evidence>